<organism evidence="6 7">
    <name type="scientific">Nocardia bhagyanarayanae</name>
    <dbReference type="NCBI Taxonomy" id="1215925"/>
    <lineage>
        <taxon>Bacteria</taxon>
        <taxon>Bacillati</taxon>
        <taxon>Actinomycetota</taxon>
        <taxon>Actinomycetes</taxon>
        <taxon>Mycobacteriales</taxon>
        <taxon>Nocardiaceae</taxon>
        <taxon>Nocardia</taxon>
    </lineage>
</organism>
<dbReference type="Proteomes" id="UP000316331">
    <property type="component" value="Unassembled WGS sequence"/>
</dbReference>
<sequence>MPDLYTGGMSAPSLRARVRTEMIEEIKAVARRRLAVDGAALSLRGVARDMGIVASALYRYFPSRDDLLTALILEGYESLGAAATSAAAAVSEVDYRGRWIAVCHAVRDWALAHPTEYGLLYGNPVPGYNAPRDTIRPASTVVLLLTDIAMAATAAGRIDPPRLSTHLPAPVRADLRALIDQRVQAEQLVSDLPEETLGRVFASWTQLFGLIGFEIFGRLEGAIEARADYFDHQMNLMADLVGIPAAENGDDRTD</sequence>
<proteinExistence type="predicted"/>
<dbReference type="SUPFAM" id="SSF46689">
    <property type="entry name" value="Homeodomain-like"/>
    <property type="match status" value="1"/>
</dbReference>
<feature type="DNA-binding region" description="H-T-H motif" evidence="4">
    <location>
        <begin position="42"/>
        <end position="61"/>
    </location>
</feature>
<dbReference type="Pfam" id="PF13305">
    <property type="entry name" value="TetR_C_33"/>
    <property type="match status" value="1"/>
</dbReference>
<dbReference type="PANTHER" id="PTHR30055">
    <property type="entry name" value="HTH-TYPE TRANSCRIPTIONAL REGULATOR RUTR"/>
    <property type="match status" value="1"/>
</dbReference>
<comment type="caution">
    <text evidence="6">The sequence shown here is derived from an EMBL/GenBank/DDBJ whole genome shotgun (WGS) entry which is preliminary data.</text>
</comment>
<keyword evidence="1" id="KW-0805">Transcription regulation</keyword>
<dbReference type="GO" id="GO:0000976">
    <property type="term" value="F:transcription cis-regulatory region binding"/>
    <property type="evidence" value="ECO:0007669"/>
    <property type="project" value="TreeGrafter"/>
</dbReference>
<dbReference type="InterPro" id="IPR025996">
    <property type="entry name" value="MT1864/Rv1816-like_C"/>
</dbReference>
<keyword evidence="3" id="KW-0804">Transcription</keyword>
<keyword evidence="2 4" id="KW-0238">DNA-binding</keyword>
<dbReference type="Pfam" id="PF00440">
    <property type="entry name" value="TetR_N"/>
    <property type="match status" value="1"/>
</dbReference>
<accession>A0A543FI57</accession>
<evidence type="ECO:0000256" key="2">
    <source>
        <dbReference type="ARBA" id="ARBA00023125"/>
    </source>
</evidence>
<dbReference type="InterPro" id="IPR001647">
    <property type="entry name" value="HTH_TetR"/>
</dbReference>
<dbReference type="InterPro" id="IPR009057">
    <property type="entry name" value="Homeodomain-like_sf"/>
</dbReference>
<dbReference type="InterPro" id="IPR050109">
    <property type="entry name" value="HTH-type_TetR-like_transc_reg"/>
</dbReference>
<dbReference type="GO" id="GO:0003700">
    <property type="term" value="F:DNA-binding transcription factor activity"/>
    <property type="evidence" value="ECO:0007669"/>
    <property type="project" value="TreeGrafter"/>
</dbReference>
<dbReference type="Gene3D" id="1.10.357.10">
    <property type="entry name" value="Tetracycline Repressor, domain 2"/>
    <property type="match status" value="1"/>
</dbReference>
<evidence type="ECO:0000313" key="7">
    <source>
        <dbReference type="Proteomes" id="UP000316331"/>
    </source>
</evidence>
<dbReference type="SUPFAM" id="SSF48498">
    <property type="entry name" value="Tetracyclin repressor-like, C-terminal domain"/>
    <property type="match status" value="1"/>
</dbReference>
<evidence type="ECO:0000313" key="6">
    <source>
        <dbReference type="EMBL" id="TQM33452.1"/>
    </source>
</evidence>
<gene>
    <name evidence="6" type="ORF">FB390_5182</name>
</gene>
<feature type="domain" description="HTH tetR-type" evidence="5">
    <location>
        <begin position="20"/>
        <end position="79"/>
    </location>
</feature>
<dbReference type="PROSITE" id="PS50977">
    <property type="entry name" value="HTH_TETR_2"/>
    <property type="match status" value="1"/>
</dbReference>
<dbReference type="EMBL" id="VFPG01000001">
    <property type="protein sequence ID" value="TQM33452.1"/>
    <property type="molecule type" value="Genomic_DNA"/>
</dbReference>
<keyword evidence="7" id="KW-1185">Reference proteome</keyword>
<dbReference type="InterPro" id="IPR036271">
    <property type="entry name" value="Tet_transcr_reg_TetR-rel_C_sf"/>
</dbReference>
<evidence type="ECO:0000259" key="5">
    <source>
        <dbReference type="PROSITE" id="PS50977"/>
    </source>
</evidence>
<evidence type="ECO:0000256" key="4">
    <source>
        <dbReference type="PROSITE-ProRule" id="PRU00335"/>
    </source>
</evidence>
<evidence type="ECO:0000256" key="1">
    <source>
        <dbReference type="ARBA" id="ARBA00023015"/>
    </source>
</evidence>
<name>A0A543FI57_9NOCA</name>
<dbReference type="AlphaFoldDB" id="A0A543FI57"/>
<evidence type="ECO:0000256" key="3">
    <source>
        <dbReference type="ARBA" id="ARBA00023163"/>
    </source>
</evidence>
<reference evidence="6 7" key="1">
    <citation type="submission" date="2019-06" db="EMBL/GenBank/DDBJ databases">
        <title>Sequencing the genomes of 1000 actinobacteria strains.</title>
        <authorList>
            <person name="Klenk H.-P."/>
        </authorList>
    </citation>
    <scope>NUCLEOTIDE SEQUENCE [LARGE SCALE GENOMIC DNA]</scope>
    <source>
        <strain evidence="6 7">DSM 103495</strain>
    </source>
</reference>
<dbReference type="PANTHER" id="PTHR30055:SF243">
    <property type="entry name" value="HTH-TYPE TRANSCRIPTIONAL REGULATOR RV1816"/>
    <property type="match status" value="1"/>
</dbReference>
<protein>
    <submittedName>
        <fullName evidence="6">TetR family transcriptional regulator</fullName>
    </submittedName>
</protein>